<comment type="caution">
    <text evidence="13">The sequence shown here is derived from an EMBL/GenBank/DDBJ whole genome shotgun (WGS) entry which is preliminary data.</text>
</comment>
<evidence type="ECO:0000256" key="7">
    <source>
        <dbReference type="ARBA" id="ARBA00022927"/>
    </source>
</evidence>
<dbReference type="NCBIfam" id="TIGR01352">
    <property type="entry name" value="tonB_Cterm"/>
    <property type="match status" value="1"/>
</dbReference>
<keyword evidence="7 10" id="KW-0653">Protein transport</keyword>
<evidence type="ECO:0000259" key="12">
    <source>
        <dbReference type="PROSITE" id="PS52015"/>
    </source>
</evidence>
<keyword evidence="10" id="KW-0735">Signal-anchor</keyword>
<evidence type="ECO:0000256" key="3">
    <source>
        <dbReference type="ARBA" id="ARBA00022448"/>
    </source>
</evidence>
<evidence type="ECO:0000256" key="10">
    <source>
        <dbReference type="RuleBase" id="RU362123"/>
    </source>
</evidence>
<sequence>MRVSALLCLVLLLCACVAPPIQDTDETPLENYWRLVEVAEPVYPTAAREAGIEGHVLVQVRIGRQGVVQQARVLESEPGEIFVPSVMRAIHTFRYEATDNNPDRRSMYTEYRFDFELDANSND</sequence>
<evidence type="ECO:0000256" key="2">
    <source>
        <dbReference type="ARBA" id="ARBA00006555"/>
    </source>
</evidence>
<evidence type="ECO:0000256" key="4">
    <source>
        <dbReference type="ARBA" id="ARBA00022475"/>
    </source>
</evidence>
<dbReference type="PROSITE" id="PS52015">
    <property type="entry name" value="TONB_CTD"/>
    <property type="match status" value="1"/>
</dbReference>
<protein>
    <recommendedName>
        <fullName evidence="10">Protein TonB</fullName>
    </recommendedName>
</protein>
<feature type="signal peptide" evidence="11">
    <location>
        <begin position="1"/>
        <end position="23"/>
    </location>
</feature>
<dbReference type="PRINTS" id="PR01374">
    <property type="entry name" value="TONBPROTEIN"/>
</dbReference>
<organism evidence="13 14">
    <name type="scientific">Natronospira bacteriovora</name>
    <dbReference type="NCBI Taxonomy" id="3069753"/>
    <lineage>
        <taxon>Bacteria</taxon>
        <taxon>Pseudomonadati</taxon>
        <taxon>Pseudomonadota</taxon>
        <taxon>Gammaproteobacteria</taxon>
        <taxon>Natronospirales</taxon>
        <taxon>Natronospiraceae</taxon>
        <taxon>Natronospira</taxon>
    </lineage>
</organism>
<keyword evidence="3 10" id="KW-0813">Transport</keyword>
<comment type="subcellular location">
    <subcellularLocation>
        <location evidence="1 10">Cell inner membrane</location>
        <topology evidence="1 10">Single-pass membrane protein</topology>
        <orientation evidence="1 10">Periplasmic side</orientation>
    </subcellularLocation>
</comment>
<evidence type="ECO:0000256" key="5">
    <source>
        <dbReference type="ARBA" id="ARBA00022519"/>
    </source>
</evidence>
<dbReference type="PANTHER" id="PTHR33446">
    <property type="entry name" value="PROTEIN TONB-RELATED"/>
    <property type="match status" value="1"/>
</dbReference>
<accession>A0ABU0W6Y6</accession>
<comment type="function">
    <text evidence="10">Interacts with outer membrane receptor proteins that carry out high-affinity binding and energy dependent uptake into the periplasmic space of specific substrates. It could act to transduce energy from the cytoplasmic membrane to specific energy-requiring processes in the outer membrane, resulting in the release into the periplasm of ligands bound by these outer membrane proteins.</text>
</comment>
<keyword evidence="4 10" id="KW-1003">Cell membrane</keyword>
<keyword evidence="6" id="KW-0812">Transmembrane</keyword>
<evidence type="ECO:0000256" key="6">
    <source>
        <dbReference type="ARBA" id="ARBA00022692"/>
    </source>
</evidence>
<proteinExistence type="inferred from homology"/>
<evidence type="ECO:0000256" key="1">
    <source>
        <dbReference type="ARBA" id="ARBA00004383"/>
    </source>
</evidence>
<dbReference type="InterPro" id="IPR051045">
    <property type="entry name" value="TonB-dependent_transducer"/>
</dbReference>
<keyword evidence="8" id="KW-1133">Transmembrane helix</keyword>
<dbReference type="EMBL" id="JAVDDT010000004">
    <property type="protein sequence ID" value="MDQ2069791.1"/>
    <property type="molecule type" value="Genomic_DNA"/>
</dbReference>
<dbReference type="InterPro" id="IPR003538">
    <property type="entry name" value="TonB"/>
</dbReference>
<reference evidence="13 14" key="1">
    <citation type="submission" date="2023-08" db="EMBL/GenBank/DDBJ databases">
        <title>Whole-genome sequencing of halo(alkali)philic microorganisms from hypersaline lakes.</title>
        <authorList>
            <person name="Sorokin D.Y."/>
            <person name="Abbas B."/>
            <person name="Merkel A.Y."/>
        </authorList>
    </citation>
    <scope>NUCLEOTIDE SEQUENCE [LARGE SCALE GENOMIC DNA]</scope>
    <source>
        <strain evidence="13 14">AB-CW4</strain>
    </source>
</reference>
<comment type="similarity">
    <text evidence="2 10">Belongs to the TonB family.</text>
</comment>
<dbReference type="InterPro" id="IPR037682">
    <property type="entry name" value="TonB_C"/>
</dbReference>
<name>A0ABU0W6Y6_9GAMM</name>
<dbReference type="Pfam" id="PF03544">
    <property type="entry name" value="TonB_C"/>
    <property type="match status" value="1"/>
</dbReference>
<evidence type="ECO:0000256" key="8">
    <source>
        <dbReference type="ARBA" id="ARBA00022989"/>
    </source>
</evidence>
<gene>
    <name evidence="13" type="ORF">RBH19_07890</name>
</gene>
<feature type="chain" id="PRO_5046156862" description="Protein TonB" evidence="11">
    <location>
        <begin position="24"/>
        <end position="123"/>
    </location>
</feature>
<keyword evidence="11" id="KW-0732">Signal</keyword>
<dbReference type="Proteomes" id="UP001239019">
    <property type="component" value="Unassembled WGS sequence"/>
</dbReference>
<dbReference type="InterPro" id="IPR006260">
    <property type="entry name" value="TonB/TolA_C"/>
</dbReference>
<evidence type="ECO:0000256" key="11">
    <source>
        <dbReference type="SAM" id="SignalP"/>
    </source>
</evidence>
<dbReference type="PROSITE" id="PS51257">
    <property type="entry name" value="PROKAR_LIPOPROTEIN"/>
    <property type="match status" value="1"/>
</dbReference>
<keyword evidence="5 10" id="KW-0997">Cell inner membrane</keyword>
<evidence type="ECO:0000313" key="13">
    <source>
        <dbReference type="EMBL" id="MDQ2069791.1"/>
    </source>
</evidence>
<keyword evidence="9" id="KW-0472">Membrane</keyword>
<evidence type="ECO:0000313" key="14">
    <source>
        <dbReference type="Proteomes" id="UP001239019"/>
    </source>
</evidence>
<dbReference type="RefSeq" id="WP_306728286.1">
    <property type="nucleotide sequence ID" value="NZ_JAVDDT010000004.1"/>
</dbReference>
<feature type="domain" description="TonB C-terminal" evidence="12">
    <location>
        <begin position="28"/>
        <end position="123"/>
    </location>
</feature>
<evidence type="ECO:0000256" key="9">
    <source>
        <dbReference type="ARBA" id="ARBA00023136"/>
    </source>
</evidence>
<keyword evidence="14" id="KW-1185">Reference proteome</keyword>
<dbReference type="Gene3D" id="3.30.2420.10">
    <property type="entry name" value="TonB"/>
    <property type="match status" value="1"/>
</dbReference>
<dbReference type="SUPFAM" id="SSF74653">
    <property type="entry name" value="TolA/TonB C-terminal domain"/>
    <property type="match status" value="1"/>
</dbReference>